<dbReference type="Proteomes" id="UP000001732">
    <property type="component" value="Chromosome"/>
</dbReference>
<dbReference type="Pfam" id="PF03646">
    <property type="entry name" value="FlaG"/>
    <property type="match status" value="1"/>
</dbReference>
<reference evidence="2" key="1">
    <citation type="submission" date="2008-08" db="EMBL/GenBank/DDBJ databases">
        <title>The complete genome sequence of Coprothermobacter proteolyticus strain ATCC 5245 / DSM 5265 / BT.</title>
        <authorList>
            <person name="Dodson R.J."/>
            <person name="Durkin A.S."/>
            <person name="Wu M."/>
            <person name="Eisen J."/>
            <person name="Sutton G."/>
        </authorList>
    </citation>
    <scope>NUCLEOTIDE SEQUENCE [LARGE SCALE GENOMIC DNA]</scope>
    <source>
        <strain evidence="2">ATCC 35245 / DSM 5265 / OCM 4 / BT</strain>
    </source>
</reference>
<proteinExistence type="predicted"/>
<dbReference type="HOGENOM" id="CLU_1913503_0_0_9"/>
<organism evidence="1 2">
    <name type="scientific">Coprothermobacter proteolyticus (strain ATCC 35245 / DSM 5265 / OCM 4 / BT)</name>
    <dbReference type="NCBI Taxonomy" id="309798"/>
    <lineage>
        <taxon>Bacteria</taxon>
        <taxon>Pseudomonadati</taxon>
        <taxon>Coprothermobacterota</taxon>
        <taxon>Coprothermobacteria</taxon>
        <taxon>Coprothermobacterales</taxon>
        <taxon>Coprothermobacteraceae</taxon>
        <taxon>Coprothermobacter</taxon>
    </lineage>
</organism>
<accession>B5Y7C8</accession>
<evidence type="ECO:0000313" key="2">
    <source>
        <dbReference type="Proteomes" id="UP000001732"/>
    </source>
</evidence>
<evidence type="ECO:0008006" key="3">
    <source>
        <dbReference type="Google" id="ProtNLM"/>
    </source>
</evidence>
<dbReference type="RefSeq" id="WP_012543491.1">
    <property type="nucleotide sequence ID" value="NC_011295.1"/>
</dbReference>
<dbReference type="KEGG" id="cpo:COPRO5265_0308"/>
<keyword evidence="2" id="KW-1185">Reference proteome</keyword>
<dbReference type="SUPFAM" id="SSF160214">
    <property type="entry name" value="FlaG-like"/>
    <property type="match status" value="1"/>
</dbReference>
<reference evidence="1 2" key="2">
    <citation type="journal article" date="2014" name="Genome Announc.">
        <title>Complete Genome Sequence of Coprothermobacter proteolyticus DSM 5265.</title>
        <authorList>
            <person name="Alexiev A."/>
            <person name="Coil D.A."/>
            <person name="Badger J.H."/>
            <person name="Enticknap J."/>
            <person name="Ward N."/>
            <person name="Robb F.T."/>
            <person name="Eisen J.A."/>
        </authorList>
    </citation>
    <scope>NUCLEOTIDE SEQUENCE [LARGE SCALE GENOMIC DNA]</scope>
    <source>
        <strain evidence="2">ATCC 35245 / DSM 5265 / OCM 4 / BT</strain>
    </source>
</reference>
<name>B5Y7C8_COPPD</name>
<protein>
    <recommendedName>
        <fullName evidence="3">Flagellar protein FlaG</fullName>
    </recommendedName>
</protein>
<dbReference type="OrthoDB" id="9799867at2"/>
<dbReference type="Gene3D" id="3.30.160.170">
    <property type="entry name" value="FlaG-like"/>
    <property type="match status" value="1"/>
</dbReference>
<dbReference type="EMBL" id="CP001145">
    <property type="protein sequence ID" value="ACI16839.1"/>
    <property type="molecule type" value="Genomic_DNA"/>
</dbReference>
<dbReference type="AlphaFoldDB" id="B5Y7C8"/>
<sequence>MAQDPEEVARISGVRNIGVQGNQMQSFLASDQLKNVTEIPVDINRRQVEPTKEEDIESTVNKVKRVVEIINPNIEVRMEHHPAIRDVILGTRLVFYDKEKDKVIKEVPTEKALELYAEVLKKLNSLFVDTEI</sequence>
<evidence type="ECO:0000313" key="1">
    <source>
        <dbReference type="EMBL" id="ACI16839.1"/>
    </source>
</evidence>
<dbReference type="STRING" id="309798.COPRO5265_0308"/>
<dbReference type="InterPro" id="IPR005186">
    <property type="entry name" value="FlaG"/>
</dbReference>
<dbReference type="InterPro" id="IPR035924">
    <property type="entry name" value="FlaG-like_sf"/>
</dbReference>
<gene>
    <name evidence="1" type="ordered locus">COPRO5265_0308</name>
</gene>